<organism evidence="1 2">
    <name type="scientific">Champsocephalus esox</name>
    <name type="common">pike icefish</name>
    <dbReference type="NCBI Taxonomy" id="159716"/>
    <lineage>
        <taxon>Eukaryota</taxon>
        <taxon>Metazoa</taxon>
        <taxon>Chordata</taxon>
        <taxon>Craniata</taxon>
        <taxon>Vertebrata</taxon>
        <taxon>Euteleostomi</taxon>
        <taxon>Actinopterygii</taxon>
        <taxon>Neopterygii</taxon>
        <taxon>Teleostei</taxon>
        <taxon>Neoteleostei</taxon>
        <taxon>Acanthomorphata</taxon>
        <taxon>Eupercaria</taxon>
        <taxon>Perciformes</taxon>
        <taxon>Notothenioidei</taxon>
        <taxon>Channichthyidae</taxon>
        <taxon>Champsocephalus</taxon>
    </lineage>
</organism>
<evidence type="ECO:0000313" key="2">
    <source>
        <dbReference type="Proteomes" id="UP001335648"/>
    </source>
</evidence>
<gene>
    <name evidence="1" type="ORF">CesoFtcFv8_008889</name>
</gene>
<accession>A0AAN8H149</accession>
<dbReference type="AlphaFoldDB" id="A0AAN8H149"/>
<evidence type="ECO:0000313" key="1">
    <source>
        <dbReference type="EMBL" id="KAK5899404.1"/>
    </source>
</evidence>
<proteinExistence type="predicted"/>
<name>A0AAN8H149_9TELE</name>
<keyword evidence="2" id="KW-1185">Reference proteome</keyword>
<protein>
    <submittedName>
        <fullName evidence="1">Uncharacterized protein</fullName>
    </submittedName>
</protein>
<comment type="caution">
    <text evidence="1">The sequence shown here is derived from an EMBL/GenBank/DDBJ whole genome shotgun (WGS) entry which is preliminary data.</text>
</comment>
<dbReference type="EMBL" id="JAULUE010002052">
    <property type="protein sequence ID" value="KAK5899404.1"/>
    <property type="molecule type" value="Genomic_DNA"/>
</dbReference>
<reference evidence="1 2" key="1">
    <citation type="journal article" date="2023" name="Mol. Biol. Evol.">
        <title>Genomics of Secondarily Temperate Adaptation in the Only Non-Antarctic Icefish.</title>
        <authorList>
            <person name="Rivera-Colon A.G."/>
            <person name="Rayamajhi N."/>
            <person name="Minhas B.F."/>
            <person name="Madrigal G."/>
            <person name="Bilyk K.T."/>
            <person name="Yoon V."/>
            <person name="Hune M."/>
            <person name="Gregory S."/>
            <person name="Cheng C.H.C."/>
            <person name="Catchen J.M."/>
        </authorList>
    </citation>
    <scope>NUCLEOTIDE SEQUENCE [LARGE SCALE GENOMIC DNA]</scope>
    <source>
        <strain evidence="1">JC2023a</strain>
    </source>
</reference>
<dbReference type="Proteomes" id="UP001335648">
    <property type="component" value="Unassembled WGS sequence"/>
</dbReference>
<sequence length="69" mass="7366">MSTQSTCAGDLARPGYSARSLCSYPCHPAAISLRAVPGYRAKSTEVPFHQMHTSLPGQISMADSSVLRL</sequence>